<dbReference type="PIRSF" id="PIRSF038994">
    <property type="entry name" value="NagA"/>
    <property type="match status" value="1"/>
</dbReference>
<dbReference type="SUPFAM" id="SSF51338">
    <property type="entry name" value="Composite domain of metallo-dependent hydrolases"/>
    <property type="match status" value="1"/>
</dbReference>
<dbReference type="InterPro" id="IPR003764">
    <property type="entry name" value="GlcNAc_6-P_deAcase"/>
</dbReference>
<evidence type="ECO:0000256" key="2">
    <source>
        <dbReference type="ARBA" id="ARBA00022723"/>
    </source>
</evidence>
<evidence type="ECO:0000259" key="6">
    <source>
        <dbReference type="Pfam" id="PF01979"/>
    </source>
</evidence>
<sequence>MKTSNYYLRAARIIAESEDLVDHCLRIENGRIADIAVAPDGELPLIDLPGATLIPGMIDLHIHGREGCDVMDATPESLDTISRSLARHGVTGFLATTVTSSWEETLAAMDNLGRAALQTQPGAQVLGGYSEGLFFACKHKGAHNEHYFLTPSRERMDALLEASHGQLKLVALAPEVEGAMEIIPYLTEKGVKVMLGHTDASYDQAAAALGAGACGGVHVFNGMRGIHHRDPGCTGAVLMEDVNVEVIADGVHLHPAILQMICKLKAPERITLISDCINAGGLADGRYMLGKMEVQLEHGVARTDSGSLAGSTLTLEKAAANLHKLAGIDFRDAVHMASLSPAKFLGIDNRTGSIAQGKDADIAVLDCDGNVRATLYRGELIYCNEKLRDQFEGQLKDM</sequence>
<dbReference type="EMBL" id="JBHSVR010000001">
    <property type="protein sequence ID" value="MFC6634851.1"/>
    <property type="molecule type" value="Genomic_DNA"/>
</dbReference>
<dbReference type="Gene3D" id="2.30.40.10">
    <property type="entry name" value="Urease, subunit C, domain 1"/>
    <property type="match status" value="1"/>
</dbReference>
<accession>A0ABW1YQE4</accession>
<comment type="similarity">
    <text evidence="1 5">Belongs to the metallo-dependent hydrolases superfamily. NagA family.</text>
</comment>
<reference evidence="8" key="1">
    <citation type="journal article" date="2019" name="Int. J. Syst. Evol. Microbiol.">
        <title>The Global Catalogue of Microorganisms (GCM) 10K type strain sequencing project: providing services to taxonomists for standard genome sequencing and annotation.</title>
        <authorList>
            <consortium name="The Broad Institute Genomics Platform"/>
            <consortium name="The Broad Institute Genome Sequencing Center for Infectious Disease"/>
            <person name="Wu L."/>
            <person name="Ma J."/>
        </authorList>
    </citation>
    <scope>NUCLEOTIDE SEQUENCE [LARGE SCALE GENOMIC DNA]</scope>
    <source>
        <strain evidence="8">CGMCC 1.13718</strain>
    </source>
</reference>
<dbReference type="InterPro" id="IPR011059">
    <property type="entry name" value="Metal-dep_hydrolase_composite"/>
</dbReference>
<dbReference type="Gene3D" id="3.20.20.140">
    <property type="entry name" value="Metal-dependent hydrolases"/>
    <property type="match status" value="1"/>
</dbReference>
<feature type="domain" description="Amidohydrolase-related" evidence="6">
    <location>
        <begin position="52"/>
        <end position="380"/>
    </location>
</feature>
<comment type="caution">
    <text evidence="7">The sequence shown here is derived from an EMBL/GenBank/DDBJ whole genome shotgun (WGS) entry which is preliminary data.</text>
</comment>
<dbReference type="GO" id="GO:0008448">
    <property type="term" value="F:N-acetylglucosamine-6-phosphate deacetylase activity"/>
    <property type="evidence" value="ECO:0007669"/>
    <property type="project" value="UniProtKB-EC"/>
</dbReference>
<gene>
    <name evidence="7" type="primary">nagA</name>
    <name evidence="7" type="ORF">ACFQBM_16305</name>
</gene>
<keyword evidence="4 5" id="KW-0119">Carbohydrate metabolism</keyword>
<dbReference type="NCBIfam" id="TIGR00221">
    <property type="entry name" value="nagA"/>
    <property type="match status" value="1"/>
</dbReference>
<keyword evidence="2" id="KW-0479">Metal-binding</keyword>
<name>A0ABW1YQE4_9GAMM</name>
<dbReference type="InterPro" id="IPR006680">
    <property type="entry name" value="Amidohydro-rel"/>
</dbReference>
<evidence type="ECO:0000313" key="8">
    <source>
        <dbReference type="Proteomes" id="UP001596425"/>
    </source>
</evidence>
<organism evidence="7 8">
    <name type="scientific">Microbulbifer taiwanensis</name>
    <dbReference type="NCBI Taxonomy" id="986746"/>
    <lineage>
        <taxon>Bacteria</taxon>
        <taxon>Pseudomonadati</taxon>
        <taxon>Pseudomonadota</taxon>
        <taxon>Gammaproteobacteria</taxon>
        <taxon>Cellvibrionales</taxon>
        <taxon>Microbulbiferaceae</taxon>
        <taxon>Microbulbifer</taxon>
    </lineage>
</organism>
<dbReference type="Proteomes" id="UP001596425">
    <property type="component" value="Unassembled WGS sequence"/>
</dbReference>
<evidence type="ECO:0000313" key="7">
    <source>
        <dbReference type="EMBL" id="MFC6634851.1"/>
    </source>
</evidence>
<evidence type="ECO:0000256" key="5">
    <source>
        <dbReference type="PIRNR" id="PIRNR038994"/>
    </source>
</evidence>
<dbReference type="Pfam" id="PF01979">
    <property type="entry name" value="Amidohydro_1"/>
    <property type="match status" value="1"/>
</dbReference>
<keyword evidence="8" id="KW-1185">Reference proteome</keyword>
<dbReference type="PANTHER" id="PTHR11113">
    <property type="entry name" value="N-ACETYLGLUCOSAMINE-6-PHOSPHATE DEACETYLASE"/>
    <property type="match status" value="1"/>
</dbReference>
<dbReference type="EC" id="3.5.1.25" evidence="7"/>
<dbReference type="PANTHER" id="PTHR11113:SF14">
    <property type="entry name" value="N-ACETYLGLUCOSAMINE-6-PHOSPHATE DEACETYLASE"/>
    <property type="match status" value="1"/>
</dbReference>
<protein>
    <submittedName>
        <fullName evidence="7">N-acetylglucosamine-6-phosphate deacetylase</fullName>
        <ecNumber evidence="7">3.5.1.25</ecNumber>
    </submittedName>
</protein>
<evidence type="ECO:0000256" key="3">
    <source>
        <dbReference type="ARBA" id="ARBA00022801"/>
    </source>
</evidence>
<dbReference type="InterPro" id="IPR032466">
    <property type="entry name" value="Metal_Hydrolase"/>
</dbReference>
<evidence type="ECO:0000256" key="4">
    <source>
        <dbReference type="ARBA" id="ARBA00023277"/>
    </source>
</evidence>
<evidence type="ECO:0000256" key="1">
    <source>
        <dbReference type="ARBA" id="ARBA00010716"/>
    </source>
</evidence>
<keyword evidence="3 5" id="KW-0378">Hydrolase</keyword>
<proteinExistence type="inferred from homology"/>
<dbReference type="SUPFAM" id="SSF51556">
    <property type="entry name" value="Metallo-dependent hydrolases"/>
    <property type="match status" value="1"/>
</dbReference>
<dbReference type="CDD" id="cd00854">
    <property type="entry name" value="NagA"/>
    <property type="match status" value="1"/>
</dbReference>
<dbReference type="RefSeq" id="WP_193191322.1">
    <property type="nucleotide sequence ID" value="NZ_JACZFR010000017.1"/>
</dbReference>